<dbReference type="Proteomes" id="UP000177579">
    <property type="component" value="Unassembled WGS sequence"/>
</dbReference>
<protein>
    <submittedName>
        <fullName evidence="2">Uncharacterized protein</fullName>
    </submittedName>
</protein>
<comment type="caution">
    <text evidence="2">The sequence shown here is derived from an EMBL/GenBank/DDBJ whole genome shotgun (WGS) entry which is preliminary data.</text>
</comment>
<dbReference type="AlphaFoldDB" id="A0A1F5TP40"/>
<keyword evidence="1" id="KW-0472">Membrane</keyword>
<evidence type="ECO:0000256" key="1">
    <source>
        <dbReference type="SAM" id="Phobius"/>
    </source>
</evidence>
<proteinExistence type="predicted"/>
<evidence type="ECO:0000313" key="3">
    <source>
        <dbReference type="Proteomes" id="UP000177579"/>
    </source>
</evidence>
<feature type="transmembrane region" description="Helical" evidence="1">
    <location>
        <begin position="38"/>
        <end position="59"/>
    </location>
</feature>
<accession>A0A1F5TP40</accession>
<gene>
    <name evidence="2" type="ORF">A2531_06975</name>
</gene>
<reference evidence="2 3" key="1">
    <citation type="journal article" date="2016" name="Nat. Commun.">
        <title>Thousands of microbial genomes shed light on interconnected biogeochemical processes in an aquifer system.</title>
        <authorList>
            <person name="Anantharaman K."/>
            <person name="Brown C.T."/>
            <person name="Hug L.A."/>
            <person name="Sharon I."/>
            <person name="Castelle C.J."/>
            <person name="Probst A.J."/>
            <person name="Thomas B.C."/>
            <person name="Singh A."/>
            <person name="Wilkins M.J."/>
            <person name="Karaoz U."/>
            <person name="Brodie E.L."/>
            <person name="Williams K.H."/>
            <person name="Hubbard S.S."/>
            <person name="Banfield J.F."/>
        </authorList>
    </citation>
    <scope>NUCLEOTIDE SEQUENCE [LARGE SCALE GENOMIC DNA]</scope>
</reference>
<dbReference type="EMBL" id="MFGO01000021">
    <property type="protein sequence ID" value="OGF40755.1"/>
    <property type="molecule type" value="Genomic_DNA"/>
</dbReference>
<organism evidence="2 3">
    <name type="scientific">Candidatus Falkowbacteria bacterium RIFOXYD2_FULL_34_120</name>
    <dbReference type="NCBI Taxonomy" id="1798007"/>
    <lineage>
        <taxon>Bacteria</taxon>
        <taxon>Candidatus Falkowiibacteriota</taxon>
    </lineage>
</organism>
<sequence>MTKYGKNHKIQKSKQIIKKYISKQGENLNMKKLTFLKIVKPVLIAMWIIILFIAYIDIAKKTWYPEDKKSLDFKIYLPENFKEINNLPIYYSGLGKKGLNKQEKKSAWKNTKNWKTQKIILY</sequence>
<keyword evidence="1" id="KW-1133">Transmembrane helix</keyword>
<name>A0A1F5TP40_9BACT</name>
<evidence type="ECO:0000313" key="2">
    <source>
        <dbReference type="EMBL" id="OGF40755.1"/>
    </source>
</evidence>
<keyword evidence="1" id="KW-0812">Transmembrane</keyword>